<gene>
    <name evidence="22" type="primary">20207231</name>
    <name evidence="21" type="ORF">HELRODRAFT_179299</name>
</gene>
<dbReference type="HOGENOM" id="CLU_000347_1_0_1"/>
<dbReference type="FunCoup" id="T1FEI2">
    <property type="interactions" value="128"/>
</dbReference>
<evidence type="ECO:0000256" key="7">
    <source>
        <dbReference type="ARBA" id="ARBA00022889"/>
    </source>
</evidence>
<dbReference type="PROSITE" id="PS01186">
    <property type="entry name" value="EGF_2"/>
    <property type="match status" value="2"/>
</dbReference>
<feature type="transmembrane region" description="Helical" evidence="17">
    <location>
        <begin position="2158"/>
        <end position="2179"/>
    </location>
</feature>
<reference evidence="21 23" key="2">
    <citation type="journal article" date="2013" name="Nature">
        <title>Insights into bilaterian evolution from three spiralian genomes.</title>
        <authorList>
            <person name="Simakov O."/>
            <person name="Marletaz F."/>
            <person name="Cho S.J."/>
            <person name="Edsinger-Gonzales E."/>
            <person name="Havlak P."/>
            <person name="Hellsten U."/>
            <person name="Kuo D.H."/>
            <person name="Larsson T."/>
            <person name="Lv J."/>
            <person name="Arendt D."/>
            <person name="Savage R."/>
            <person name="Osoegawa K."/>
            <person name="de Jong P."/>
            <person name="Grimwood J."/>
            <person name="Chapman J.A."/>
            <person name="Shapiro H."/>
            <person name="Aerts A."/>
            <person name="Otillar R.P."/>
            <person name="Terry A.Y."/>
            <person name="Boore J.L."/>
            <person name="Grigoriev I.V."/>
            <person name="Lindberg D.R."/>
            <person name="Seaver E.C."/>
            <person name="Weisblat D.A."/>
            <person name="Putnam N.H."/>
            <person name="Rokhsar D.S."/>
        </authorList>
    </citation>
    <scope>NUCLEOTIDE SEQUENCE</scope>
</reference>
<proteinExistence type="predicted"/>
<evidence type="ECO:0000256" key="12">
    <source>
        <dbReference type="PROSITE-ProRule" id="PRU00043"/>
    </source>
</evidence>
<feature type="domain" description="Cadherin" evidence="20">
    <location>
        <begin position="447"/>
        <end position="563"/>
    </location>
</feature>
<keyword evidence="6 12" id="KW-0106">Calcium</keyword>
<keyword evidence="2 13" id="KW-0245">EGF-like domain</keyword>
<dbReference type="InterPro" id="IPR056370">
    <property type="entry name" value="Shg-like_Ig-like"/>
</dbReference>
<dbReference type="GeneID" id="20207231"/>
<dbReference type="FunFam" id="4.10.900.10:FF:000023">
    <property type="entry name" value="Cadherin 18, type 2a"/>
    <property type="match status" value="1"/>
</dbReference>
<evidence type="ECO:0000256" key="17">
    <source>
        <dbReference type="SAM" id="Phobius"/>
    </source>
</evidence>
<dbReference type="Pfam" id="PF24811">
    <property type="entry name" value="Ig_Shg"/>
    <property type="match status" value="1"/>
</dbReference>
<feature type="region of interest" description="Disordered" evidence="16">
    <location>
        <begin position="1759"/>
        <end position="1780"/>
    </location>
</feature>
<dbReference type="PANTHER" id="PTHR24026">
    <property type="entry name" value="FAT ATYPICAL CADHERIN-RELATED"/>
    <property type="match status" value="1"/>
</dbReference>
<feature type="domain" description="Cadherin" evidence="20">
    <location>
        <begin position="689"/>
        <end position="782"/>
    </location>
</feature>
<dbReference type="KEGG" id="hro:HELRODRAFT_179299"/>
<dbReference type="InterPro" id="IPR000742">
    <property type="entry name" value="EGF"/>
</dbReference>
<feature type="disulfide bond" evidence="13">
    <location>
        <begin position="2134"/>
        <end position="2143"/>
    </location>
</feature>
<feature type="region of interest" description="Disordered" evidence="16">
    <location>
        <begin position="2228"/>
        <end position="2261"/>
    </location>
</feature>
<dbReference type="InterPro" id="IPR020894">
    <property type="entry name" value="Cadherin_CS"/>
</dbReference>
<feature type="domain" description="Laminin G" evidence="18">
    <location>
        <begin position="1817"/>
        <end position="2016"/>
    </location>
</feature>
<comment type="function">
    <text evidence="15">Cadherins are calcium-dependent cell adhesion proteins.</text>
</comment>
<dbReference type="FunFam" id="2.60.40.60:FF:000671">
    <property type="entry name" value="Uncharacterized protein"/>
    <property type="match status" value="1"/>
</dbReference>
<dbReference type="GO" id="GO:0030855">
    <property type="term" value="P:epithelial cell differentiation"/>
    <property type="evidence" value="ECO:0000318"/>
    <property type="project" value="GO_Central"/>
</dbReference>
<evidence type="ECO:0000256" key="6">
    <source>
        <dbReference type="ARBA" id="ARBA00022837"/>
    </source>
</evidence>
<evidence type="ECO:0000256" key="9">
    <source>
        <dbReference type="ARBA" id="ARBA00023136"/>
    </source>
</evidence>
<dbReference type="GO" id="GO:0007409">
    <property type="term" value="P:axonogenesis"/>
    <property type="evidence" value="ECO:0000318"/>
    <property type="project" value="GO_Central"/>
</dbReference>
<dbReference type="InterPro" id="IPR001881">
    <property type="entry name" value="EGF-like_Ca-bd_dom"/>
</dbReference>
<dbReference type="PROSITE" id="PS50268">
    <property type="entry name" value="CADHERIN_2"/>
    <property type="match status" value="12"/>
</dbReference>
<evidence type="ECO:0000256" key="4">
    <source>
        <dbReference type="ARBA" id="ARBA00022729"/>
    </source>
</evidence>
<evidence type="ECO:0000256" key="14">
    <source>
        <dbReference type="RuleBase" id="RU003318"/>
    </source>
</evidence>
<evidence type="ECO:0000256" key="11">
    <source>
        <dbReference type="ARBA" id="ARBA00023180"/>
    </source>
</evidence>
<dbReference type="InterPro" id="IPR000233">
    <property type="entry name" value="Cadherin_Y-type_LIR"/>
</dbReference>
<dbReference type="InterPro" id="IPR015919">
    <property type="entry name" value="Cadherin-like_sf"/>
</dbReference>
<dbReference type="SUPFAM" id="SSF57196">
    <property type="entry name" value="EGF/Laminin"/>
    <property type="match status" value="1"/>
</dbReference>
<keyword evidence="5" id="KW-0677">Repeat</keyword>
<feature type="domain" description="Cadherin" evidence="20">
    <location>
        <begin position="12"/>
        <end position="73"/>
    </location>
</feature>
<dbReference type="STRING" id="6412.T1FEI2"/>
<reference evidence="23" key="1">
    <citation type="submission" date="2012-12" db="EMBL/GenBank/DDBJ databases">
        <authorList>
            <person name="Hellsten U."/>
            <person name="Grimwood J."/>
            <person name="Chapman J.A."/>
            <person name="Shapiro H."/>
            <person name="Aerts A."/>
            <person name="Otillar R.P."/>
            <person name="Terry A.Y."/>
            <person name="Boore J.L."/>
            <person name="Simakov O."/>
            <person name="Marletaz F."/>
            <person name="Cho S.-J."/>
            <person name="Edsinger-Gonzales E."/>
            <person name="Havlak P."/>
            <person name="Kuo D.-H."/>
            <person name="Larsson T."/>
            <person name="Lv J."/>
            <person name="Arendt D."/>
            <person name="Savage R."/>
            <person name="Osoegawa K."/>
            <person name="de Jong P."/>
            <person name="Lindberg D.R."/>
            <person name="Seaver E.C."/>
            <person name="Weisblat D.A."/>
            <person name="Putnam N.H."/>
            <person name="Grigoriev I.V."/>
            <person name="Rokhsar D.S."/>
        </authorList>
    </citation>
    <scope>NUCLEOTIDE SEQUENCE</scope>
</reference>
<dbReference type="SMART" id="SM00282">
    <property type="entry name" value="LamG"/>
    <property type="match status" value="2"/>
</dbReference>
<feature type="domain" description="Cadherin" evidence="20">
    <location>
        <begin position="1002"/>
        <end position="1106"/>
    </location>
</feature>
<feature type="domain" description="Laminin G" evidence="18">
    <location>
        <begin position="1543"/>
        <end position="1750"/>
    </location>
</feature>
<keyword evidence="7 14" id="KW-0130">Cell adhesion</keyword>
<feature type="domain" description="EGF-like" evidence="19">
    <location>
        <begin position="1506"/>
        <end position="1542"/>
    </location>
</feature>
<evidence type="ECO:0000256" key="10">
    <source>
        <dbReference type="ARBA" id="ARBA00023157"/>
    </source>
</evidence>
<dbReference type="Pfam" id="PF02210">
    <property type="entry name" value="Laminin_G_2"/>
    <property type="match status" value="2"/>
</dbReference>
<protein>
    <recommendedName>
        <fullName evidence="24">Neural-cadherin</fullName>
    </recommendedName>
</protein>
<evidence type="ECO:0000256" key="2">
    <source>
        <dbReference type="ARBA" id="ARBA00022536"/>
    </source>
</evidence>
<feature type="domain" description="Cadherin" evidence="20">
    <location>
        <begin position="185"/>
        <end position="327"/>
    </location>
</feature>
<evidence type="ECO:0000256" key="16">
    <source>
        <dbReference type="SAM" id="MobiDB-lite"/>
    </source>
</evidence>
<reference evidence="22" key="3">
    <citation type="submission" date="2015-06" db="UniProtKB">
        <authorList>
            <consortium name="EnsemblMetazoa"/>
        </authorList>
    </citation>
    <scope>IDENTIFICATION</scope>
</reference>
<dbReference type="PROSITE" id="PS00010">
    <property type="entry name" value="ASX_HYDROXYL"/>
    <property type="match status" value="1"/>
</dbReference>
<evidence type="ECO:0000259" key="19">
    <source>
        <dbReference type="PROSITE" id="PS50026"/>
    </source>
</evidence>
<keyword evidence="3 14" id="KW-0812">Transmembrane</keyword>
<dbReference type="InterPro" id="IPR000152">
    <property type="entry name" value="EGF-type_Asp/Asn_hydroxyl_site"/>
</dbReference>
<dbReference type="Gene3D" id="2.10.25.10">
    <property type="entry name" value="Laminin"/>
    <property type="match status" value="2"/>
</dbReference>
<dbReference type="SUPFAM" id="SSF49899">
    <property type="entry name" value="Concanavalin A-like lectins/glucanases"/>
    <property type="match status" value="2"/>
</dbReference>
<dbReference type="SMART" id="SM00112">
    <property type="entry name" value="CA"/>
    <property type="match status" value="12"/>
</dbReference>
<evidence type="ECO:0000256" key="8">
    <source>
        <dbReference type="ARBA" id="ARBA00022989"/>
    </source>
</evidence>
<feature type="compositionally biased region" description="Low complexity" evidence="16">
    <location>
        <begin position="2328"/>
        <end position="2346"/>
    </location>
</feature>
<evidence type="ECO:0000256" key="15">
    <source>
        <dbReference type="RuleBase" id="RU004357"/>
    </source>
</evidence>
<feature type="compositionally biased region" description="Low complexity" evidence="16">
    <location>
        <begin position="1761"/>
        <end position="1770"/>
    </location>
</feature>
<dbReference type="GO" id="GO:0005886">
    <property type="term" value="C:plasma membrane"/>
    <property type="evidence" value="ECO:0000318"/>
    <property type="project" value="GO_Central"/>
</dbReference>
<dbReference type="FunFam" id="2.60.40.60:FF:000374">
    <property type="entry name" value="Cadherin-related hmr-1"/>
    <property type="match status" value="1"/>
</dbReference>
<feature type="compositionally biased region" description="Polar residues" evidence="16">
    <location>
        <begin position="2317"/>
        <end position="2327"/>
    </location>
</feature>
<feature type="domain" description="Cadherin" evidence="20">
    <location>
        <begin position="1250"/>
        <end position="1347"/>
    </location>
</feature>
<dbReference type="GO" id="GO:0007156">
    <property type="term" value="P:homophilic cell adhesion via plasma membrane adhesion molecules"/>
    <property type="evidence" value="ECO:0007669"/>
    <property type="project" value="InterPro"/>
</dbReference>
<dbReference type="CTD" id="20207231"/>
<dbReference type="PROSITE" id="PS00232">
    <property type="entry name" value="CADHERIN_1"/>
    <property type="match status" value="5"/>
</dbReference>
<feature type="domain" description="EGF-like" evidence="19">
    <location>
        <begin position="2108"/>
        <end position="2144"/>
    </location>
</feature>
<comment type="subcellular location">
    <subcellularLocation>
        <location evidence="14">Cell membrane</location>
        <topology evidence="14">Single-pass type I membrane protein</topology>
    </subcellularLocation>
    <subcellularLocation>
        <location evidence="1">Membrane</location>
        <topology evidence="1">Single-pass membrane protein</topology>
    </subcellularLocation>
</comment>
<dbReference type="Pfam" id="PF00028">
    <property type="entry name" value="Cadherin"/>
    <property type="match status" value="8"/>
</dbReference>
<dbReference type="EMBL" id="AMQM01006802">
    <property type="status" value="NOT_ANNOTATED_CDS"/>
    <property type="molecule type" value="Genomic_DNA"/>
</dbReference>
<feature type="compositionally biased region" description="Low complexity" evidence="16">
    <location>
        <begin position="2237"/>
        <end position="2261"/>
    </location>
</feature>
<accession>T1FEI2</accession>
<dbReference type="FunFam" id="2.60.40.60:FF:000058">
    <property type="entry name" value="FAT atypical cadherin 3"/>
    <property type="match status" value="1"/>
</dbReference>
<feature type="domain" description="Cadherin" evidence="20">
    <location>
        <begin position="330"/>
        <end position="442"/>
    </location>
</feature>
<keyword evidence="4" id="KW-0732">Signal</keyword>
<dbReference type="PROSITE" id="PS00022">
    <property type="entry name" value="EGF_1"/>
    <property type="match status" value="3"/>
</dbReference>
<evidence type="ECO:0000256" key="13">
    <source>
        <dbReference type="PROSITE-ProRule" id="PRU00076"/>
    </source>
</evidence>
<feature type="region of interest" description="Disordered" evidence="16">
    <location>
        <begin position="2300"/>
        <end position="2347"/>
    </location>
</feature>
<evidence type="ECO:0000256" key="5">
    <source>
        <dbReference type="ARBA" id="ARBA00022737"/>
    </source>
</evidence>
<dbReference type="GO" id="GO:0005912">
    <property type="term" value="C:adherens junction"/>
    <property type="evidence" value="ECO:0000318"/>
    <property type="project" value="GO_Central"/>
</dbReference>
<dbReference type="PRINTS" id="PR00205">
    <property type="entry name" value="CADHERIN"/>
</dbReference>
<feature type="domain" description="Cadherin" evidence="20">
    <location>
        <begin position="564"/>
        <end position="664"/>
    </location>
</feature>
<dbReference type="Pfam" id="PF00008">
    <property type="entry name" value="EGF"/>
    <property type="match status" value="1"/>
</dbReference>
<evidence type="ECO:0000313" key="21">
    <source>
        <dbReference type="EMBL" id="ESN95524.1"/>
    </source>
</evidence>
<dbReference type="GO" id="GO:0005509">
    <property type="term" value="F:calcium ion binding"/>
    <property type="evidence" value="ECO:0007669"/>
    <property type="project" value="UniProtKB-UniRule"/>
</dbReference>
<evidence type="ECO:0000259" key="18">
    <source>
        <dbReference type="PROSITE" id="PS50025"/>
    </source>
</evidence>
<dbReference type="InterPro" id="IPR027397">
    <property type="entry name" value="Catenin-bd_sf"/>
</dbReference>
<dbReference type="EMBL" id="KB097519">
    <property type="protein sequence ID" value="ESN95524.1"/>
    <property type="molecule type" value="Genomic_DNA"/>
</dbReference>
<keyword evidence="23" id="KW-1185">Reference proteome</keyword>
<dbReference type="SUPFAM" id="SSF49313">
    <property type="entry name" value="Cadherin-like"/>
    <property type="match status" value="11"/>
</dbReference>
<dbReference type="Gene3D" id="4.10.900.10">
    <property type="entry name" value="TCF3-CBD (Catenin binding domain)"/>
    <property type="match status" value="1"/>
</dbReference>
<dbReference type="eggNOG" id="KOG3594">
    <property type="taxonomic scope" value="Eukaryota"/>
</dbReference>
<dbReference type="SMART" id="SM00181">
    <property type="entry name" value="EGF"/>
    <property type="match status" value="3"/>
</dbReference>
<dbReference type="RefSeq" id="XP_009026391.1">
    <property type="nucleotide sequence ID" value="XM_009028143.1"/>
</dbReference>
<evidence type="ECO:0000259" key="20">
    <source>
        <dbReference type="PROSITE" id="PS50268"/>
    </source>
</evidence>
<dbReference type="OMA" id="FRNCIAR"/>
<dbReference type="FunFam" id="2.60.40.60:FF:000457">
    <property type="entry name" value="Cadherin-related hmr-1"/>
    <property type="match status" value="1"/>
</dbReference>
<dbReference type="FunFam" id="2.60.40.60:FF:000020">
    <property type="entry name" value="Dachsous cadherin-related 1b"/>
    <property type="match status" value="2"/>
</dbReference>
<dbReference type="FunFam" id="2.60.40.60:FF:000039">
    <property type="entry name" value="FAT atypical cadherin 3"/>
    <property type="match status" value="1"/>
</dbReference>
<keyword evidence="10 13" id="KW-1015">Disulfide bond</keyword>
<dbReference type="Pfam" id="PF01049">
    <property type="entry name" value="CADH_Y-type_LIR"/>
    <property type="match status" value="1"/>
</dbReference>
<dbReference type="EnsemblMetazoa" id="HelroT179299">
    <property type="protein sequence ID" value="HelroP179299"/>
    <property type="gene ID" value="HelroG179299"/>
</dbReference>
<evidence type="ECO:0000256" key="3">
    <source>
        <dbReference type="ARBA" id="ARBA00022692"/>
    </source>
</evidence>
<evidence type="ECO:0008006" key="24">
    <source>
        <dbReference type="Google" id="ProtNLM"/>
    </source>
</evidence>
<organism evidence="22 23">
    <name type="scientific">Helobdella robusta</name>
    <name type="common">Californian leech</name>
    <dbReference type="NCBI Taxonomy" id="6412"/>
    <lineage>
        <taxon>Eukaryota</taxon>
        <taxon>Metazoa</taxon>
        <taxon>Spiralia</taxon>
        <taxon>Lophotrochozoa</taxon>
        <taxon>Annelida</taxon>
        <taxon>Clitellata</taxon>
        <taxon>Hirudinea</taxon>
        <taxon>Rhynchobdellida</taxon>
        <taxon>Glossiphoniidae</taxon>
        <taxon>Helobdella</taxon>
    </lineage>
</organism>
<dbReference type="InterPro" id="IPR002126">
    <property type="entry name" value="Cadherin-like_dom"/>
</dbReference>
<feature type="domain" description="EGF-like" evidence="19">
    <location>
        <begin position="1773"/>
        <end position="1814"/>
    </location>
</feature>
<dbReference type="PROSITE" id="PS50026">
    <property type="entry name" value="EGF_3"/>
    <property type="match status" value="3"/>
</dbReference>
<evidence type="ECO:0000256" key="1">
    <source>
        <dbReference type="ARBA" id="ARBA00004167"/>
    </source>
</evidence>
<feature type="domain" description="Cadherin" evidence="20">
    <location>
        <begin position="791"/>
        <end position="892"/>
    </location>
</feature>
<sequence>MKQRGRLRDGPFSIDVGSGVITLASPLEKTKFRYHLNISAIDNGACCPGTTSRKSHGQLIIEVKDVKNHAPKFVDCASYNPVIMENENVGTFVVRVKAVDLDAGQNGKVSYSIVKSNDQSSDKFEINSSTGEIRTSEVFDREAQLGVTDYGITVKAEDEGSQSLAGFCSFRVKIGDKNDNPPVFSLSTYLTSVEEKFPVGKRVKQVYATDRDIGDNGKIEYYMKSDPSGFFAINQFNGWVSIAKPMSGVSFLSKLTFVKVIIAIKLIYLTEHCNKSLTSLVFTPNNPLQRDMVKIVIEARDKGVPPQSSISHMEIKITQKSNAYPSWDKDYSQIPLTVSENAPENTIITRLRAHSSIPDSTVNYIIQSADVPEKNGEPRSFYHLVDEKNNEMVLLTYRALDFEAIPHYFITVKAANRATNSLHIDTRLLINLIDENDEIPQFVGLNENGLFSATVAENMKPGTDVITVSACDKDHNPFYSKISYRLKKEGTDYDKFTIDKDTGVIRSRATFDREVKQDYYLEVIAEDGAPSQRTNHYPPGTPNQGIAGVQIRVTDTNDNTPYFKNENYTTRVPENTDPGTVITTVTAEDNDEDHRLFYSIVDGNLGNAFEVTPDNGEIKVRGQLDYENGPREYRLMYRVFDEKFTNFTLVIVQVLDVNDNPPKFDNSIYNVTDINEEEPGISKNNEKYLLTVRATDPDVDRKSSIRYSLTGQFADDGTFVINESSGTISLTRPLDRDAGKGRPVWNFNVLAHDESRDDQPSLTGYAEVRVMPRDINDNAPVFDRNRLIGRVPEHSKAGVTVLTVITTDVDNGNNGSVTYSLKQVPMKGQQPLFTINTQMGLISTVIPNALDREVQAEYQVLVQARDRGIPPLMSSATVTILVDDVNDHRPRFSHLLYKAVLSESEPEGHHVLTVSATDKDSGNNAKLTYSLKEKDRSHFYIDTIETTNSGVIKVFKPLDYDTMEKPYFNLTVHVRDSNPNHNDTAFVEITITDANDNPPVFNPNLEKATLFENATVGTTLKKFTAIDIDTGINAEFSYSIDRSTDMEKQFAVDANGLVTVSKPLDMEVMPAHRIQIHAIDKGNPPQTGRGTLMISLLDVNDNPPEFAAIYQPVVYENKPAEQMVIMVSAVDRDSAANGAPFELWLPCGGACPCQANPTCADFGFTFIPGGGLNGNGAGRIQTLRSFDRELQKEYEIPIVMRDSGQPSVSGTSTLTVTIGDVNDNEHFPGHKEVLVNKYVGWKGEFDNYPLGNVFAEDEDDWDLENKTFQLVHHHYHDKLFRVDKNTGQLYTKSPLKETTYNLKVRVHDLVWNKEVVSTVRIEVHSFADDAVQNMASLRIQGITAEKFISKPEKSKKISNVFAQHEHHSRMELFAMLLASKLDGKEYRASNVEILSVTNHATMLNVIDVWFAVHGSLYLKPSKLNGLIHVYKQEFESVLEGSILMSPINECMIEKCLDVTDGCRTLVTISEHEPLIINTNSSSFVGVIAQSKAECSCSSAASFLESLGRECQPSSCFNGGTCVQKYSTLECLCPPDFNGPRCQQTHISFSGSGYAWFQPFEACRHNHISFQFATTRATGLILYYGPITYTKNNPFLALELRNGYPLLRMDDGKGEVVLSFVEVDLHIVNKMNKLNDGAWHRVDIIIQNQFVRLIVDRCERGPSIFESESESSSIVLTNSCESMANLSGEDRGMMHINGPLSLGGSHPDSSIPEHITDDAFEGCIKHLVINNQLYDLHVGLEGQGDSFEDGCRKEEAICHGLSSSNPNSSSKSSDKLARQSGKNRCGSEGECLAGIVPSSNVQCVCKPGWRGFGCSIPTTVLDFGQKGFVELDFKDDMYADMDRKNGFESDLKVMVRTRQTSALLFKSYNTQKSEFIALEIIDSRLTYRFNIGSEESKVSLSQLNISDGEWHSIAVERRGIWVEMIVDRGEGIYCNRSFPMIDKHHVAFKVSQRSIVLGGDVKFPSFGSDPLVSRDFNDGCLTDVRYNGMWLPMTPQENDESECAEVMSRSQNIEAGCSSEACNQIDICQDGLVCVDLWRRAECRCPIGSRPVTIHHQQPLFNEQPFHHQPPFQHHIHHQQEQQLQQQQNLQYSQHLKRQSLDEQLACEPINECLESTPCLHGQCQDTPEGFYCLCNSGYTGPICAEAVTASFVAMTPEALLAIVLSFTVVTVIVFVAILVMRRRPHTSYSDVDLCDDVRDNIIRHDEEGIGEEDQQKYDISKLKKPVQPVGNGLAKPNNNINNTNKNSKNNSTNHNNINKNNANNKLKVANKHLTSVNNIDLLNNHKVMYEMQTVPILVNDKKPPKSSLVVKGKKELYSSSSNRTTPQSRLPLPSSSFPSSSSSSPRVHSDDMLVVLKKKLKKIEADPVAPPFETVREYAFEGCGSYAGSLSSLASNCDDDDDVIVGNDENHMTAGRAVDRRFIISQLTNQRPAFKKLADLYGSNITVYFSDNDANANEDAFNNASHPLHAICGNVFEIEQGDCNRAVRHLDHFTNTQFVKDV</sequence>
<dbReference type="SMART" id="SM00179">
    <property type="entry name" value="EGF_CA"/>
    <property type="match status" value="2"/>
</dbReference>
<dbReference type="CDD" id="cd00054">
    <property type="entry name" value="EGF_CA"/>
    <property type="match status" value="2"/>
</dbReference>
<dbReference type="FunFam" id="2.60.40.60:FF:000825">
    <property type="entry name" value="Uncharacterized protein"/>
    <property type="match status" value="1"/>
</dbReference>
<feature type="domain" description="Cadherin" evidence="20">
    <location>
        <begin position="893"/>
        <end position="1001"/>
    </location>
</feature>
<dbReference type="InParanoid" id="T1FEI2"/>
<dbReference type="InterPro" id="IPR001791">
    <property type="entry name" value="Laminin_G"/>
</dbReference>
<dbReference type="CDD" id="cd00110">
    <property type="entry name" value="LamG"/>
    <property type="match status" value="2"/>
</dbReference>
<dbReference type="PANTHER" id="PTHR24026:SF118">
    <property type="entry name" value="DE-CADHERIN"/>
    <property type="match status" value="1"/>
</dbReference>
<feature type="domain" description="Cadherin" evidence="20">
    <location>
        <begin position="1106"/>
        <end position="1230"/>
    </location>
</feature>
<dbReference type="FunFam" id="2.60.40.60:FF:000032">
    <property type="entry name" value="FAT atypical cadherin 1"/>
    <property type="match status" value="1"/>
</dbReference>
<evidence type="ECO:0000313" key="23">
    <source>
        <dbReference type="Proteomes" id="UP000015101"/>
    </source>
</evidence>
<dbReference type="InterPro" id="IPR013320">
    <property type="entry name" value="ConA-like_dom_sf"/>
</dbReference>
<dbReference type="CDD" id="cd11304">
    <property type="entry name" value="Cadherin_repeat"/>
    <property type="match status" value="12"/>
</dbReference>
<dbReference type="Proteomes" id="UP000015101">
    <property type="component" value="Unassembled WGS sequence"/>
</dbReference>
<comment type="caution">
    <text evidence="13">Lacks conserved residue(s) required for the propagation of feature annotation.</text>
</comment>
<feature type="disulfide bond" evidence="13">
    <location>
        <begin position="1532"/>
        <end position="1541"/>
    </location>
</feature>
<dbReference type="OrthoDB" id="6079678at2759"/>
<dbReference type="PROSITE" id="PS50025">
    <property type="entry name" value="LAM_G_DOMAIN"/>
    <property type="match status" value="2"/>
</dbReference>
<feature type="domain" description="Cadherin" evidence="20">
    <location>
        <begin position="75"/>
        <end position="184"/>
    </location>
</feature>
<keyword evidence="8 17" id="KW-1133">Transmembrane helix</keyword>
<evidence type="ECO:0000313" key="22">
    <source>
        <dbReference type="EnsemblMetazoa" id="HelroP179299"/>
    </source>
</evidence>
<keyword evidence="9 17" id="KW-0472">Membrane</keyword>
<dbReference type="Gene3D" id="2.60.40.60">
    <property type="entry name" value="Cadherins"/>
    <property type="match status" value="12"/>
</dbReference>
<dbReference type="GO" id="GO:0044331">
    <property type="term" value="P:cell-cell adhesion mediated by cadherin"/>
    <property type="evidence" value="ECO:0000318"/>
    <property type="project" value="GO_Central"/>
</dbReference>
<name>T1FEI2_HELRO</name>
<keyword evidence="11" id="KW-0325">Glycoprotein</keyword>
<feature type="disulfide bond" evidence="13">
    <location>
        <begin position="1804"/>
        <end position="1813"/>
    </location>
</feature>
<dbReference type="Gene3D" id="2.60.120.200">
    <property type="match status" value="2"/>
</dbReference>